<feature type="compositionally biased region" description="Polar residues" evidence="2">
    <location>
        <begin position="17"/>
        <end position="37"/>
    </location>
</feature>
<dbReference type="EMBL" id="KI913953">
    <property type="protein sequence ID" value="ETW09041.1"/>
    <property type="molecule type" value="Genomic_DNA"/>
</dbReference>
<feature type="coiled-coil region" evidence="1">
    <location>
        <begin position="552"/>
        <end position="651"/>
    </location>
</feature>
<dbReference type="GeneID" id="20078559"/>
<evidence type="ECO:0000256" key="2">
    <source>
        <dbReference type="SAM" id="MobiDB-lite"/>
    </source>
</evidence>
<organism evidence="3">
    <name type="scientific">Aphanomyces invadans</name>
    <dbReference type="NCBI Taxonomy" id="157072"/>
    <lineage>
        <taxon>Eukaryota</taxon>
        <taxon>Sar</taxon>
        <taxon>Stramenopiles</taxon>
        <taxon>Oomycota</taxon>
        <taxon>Saprolegniomycetes</taxon>
        <taxon>Saprolegniales</taxon>
        <taxon>Verrucalvaceae</taxon>
        <taxon>Aphanomyces</taxon>
    </lineage>
</organism>
<sequence>MDFLQGKRLLTTAADPQASNTSPIFTRSPMQLTSSTMGAAPTSPPQNAFKKRRKAQDRFCLSPLQDSSSTPGLAVIAATNLSPSRRESQRTEDSRPVDPTRDTLNDCERMCPTSMASSPVSILQKSTSDVRQRTSKSRDPLVPHATRTFPSCISINSPPKNRPIEQDSLQMPSDISSSSMEIPAPVEALQKSLISTFWSRHITPPSQPWNALSVATAAQPTGAVQLDEDIRAYCQRGPVSRLSRTLGKTWLTNMLRAYDMPSTLAHDDEHTAAAERQLALVVAQAQAHFHPGENKLDEFVTALFNAVANEIWDSCTHDFVHTVAGHYRDLLTNLPALLKERDTKLLAATKSIRHFQNKVVALQTTMETLARDNAALQTRIDRADENAKSTHDTIQDLEGVLRDAVAAELAATALAKQLELQVREVENSLDLKTQAYDQLTADMEEMNHRCLGLERTVLDTKQLLVDATQDRDSGLLQIKELTAQSAQLGRDLAALNIKISDMHVEQQVLHLRLNAEATQSERPPPAHLGSSPGSMSQESSNDAITAALQRRIEELQDQVFRQSIDLANKEKAFRSLQNEQDHKDQLLKRLDEMIEAAKAENNTLQSAHDALLVQRDALKLRLDALRADDGQGQLKRQVQQLTADRIQLLEELARIVLERDVALDDLARGRRKLENMRRHLAVVVIEVKRLRDSHDSLRVAVTKQLQGCQSHLVSVSMSVNATMAKVAAREAGLSHDIFNMQRATVQGDPVFRYTLQLFQKQLRRIRASWTDLRHETASGMNLLATYHLENTQHVQRLAKHAHDKLTQLQKPKPKKHPFISIPSTKSMKQIGIVSKATAVNTAHRANATTQTTVQVALSQGATSDVAEHVTNVLLPVIEATERKLMAVMDKVERQKMDLLAAYEREAELRNLLDNSSASPPLIHAPVHPYSQPSHDRLVRKETPDVIVLFREKLLSMTTGDENAHLASHVADLYDMLHANLDELEAALDDGPALYLQRRDSHGSIVADSFNPVALNQQTNMPPCPSRHPFKQSKTSSRTLFPGARSDPPLTNCIQQVDASKSSFPHEDGVAVPEATSSTFSISVHDGEIQNLPVAVRKRVHTAVLKLAATALFQDDINVNDIASLLIASDPNADVSSHGVEDIRDDQLIQNNVSCFSLAATGSNLSHDAPSNESSNHQKTRFRQVGDSGAPTYSVPAVKVVTRLLELVGEDVHASEKNAGDATTPSKTWLLKQIRSIYHDKYIAESLEHAAFNVVLALPEFIVQWAFLKFGVNELVSKNCHAIMNGANAWKASIPEVSLFAAFLAEKGQFGFGKSDLSLFLHARQLVMNCVGDLQALGHDDMPQLTSTQAQNIVHRVFQTLVHGHRHLILAKLEGLLKPITHLPEEDVASVHQDPAPQDKLSESPSTLPCFNFQGLPASTSAASSGHFPQGNVKKAIPSHVPDPKLILDSALDSSRPFGEEKWIDVHQLLLFCVLEFREERRRFFTDMQGYVANKKLREDVAKATFDSMMHTLFEWTPSICELIFEEASQHGLKKTVESDGTVLVDCQHLMCMALQYYTNLFALARFTDGLSVDQTEDPIASTDTSFTLQAAPRFRARDVSRVCQ</sequence>
<feature type="compositionally biased region" description="Polar residues" evidence="2">
    <location>
        <begin position="1165"/>
        <end position="1176"/>
    </location>
</feature>
<dbReference type="RefSeq" id="XP_008862846.1">
    <property type="nucleotide sequence ID" value="XM_008864624.1"/>
</dbReference>
<feature type="coiled-coil region" evidence="1">
    <location>
        <begin position="415"/>
        <end position="498"/>
    </location>
</feature>
<dbReference type="eggNOG" id="ENOG502SBXI">
    <property type="taxonomic scope" value="Eukaryota"/>
</dbReference>
<feature type="region of interest" description="Disordered" evidence="2">
    <location>
        <begin position="518"/>
        <end position="542"/>
    </location>
</feature>
<feature type="region of interest" description="Disordered" evidence="2">
    <location>
        <begin position="14"/>
        <end position="56"/>
    </location>
</feature>
<feature type="compositionally biased region" description="Low complexity" evidence="2">
    <location>
        <begin position="530"/>
        <end position="540"/>
    </location>
</feature>
<gene>
    <name evidence="3" type="ORF">H310_01509</name>
</gene>
<protein>
    <submittedName>
        <fullName evidence="3">Uncharacterized protein</fullName>
    </submittedName>
</protein>
<dbReference type="OrthoDB" id="69876at2759"/>
<keyword evidence="1" id="KW-0175">Coiled coil</keyword>
<feature type="compositionally biased region" description="Basic and acidic residues" evidence="2">
    <location>
        <begin position="84"/>
        <end position="109"/>
    </location>
</feature>
<proteinExistence type="predicted"/>
<feature type="compositionally biased region" description="Polar residues" evidence="2">
    <location>
        <begin position="148"/>
        <end position="159"/>
    </location>
</feature>
<dbReference type="VEuPathDB" id="FungiDB:H310_01509"/>
<feature type="compositionally biased region" description="Polar residues" evidence="2">
    <location>
        <begin position="114"/>
        <end position="127"/>
    </location>
</feature>
<name>A0A024URH0_9STRA</name>
<evidence type="ECO:0000313" key="3">
    <source>
        <dbReference type="EMBL" id="ETW09041.1"/>
    </source>
</evidence>
<reference evidence="3" key="1">
    <citation type="submission" date="2013-12" db="EMBL/GenBank/DDBJ databases">
        <title>The Genome Sequence of Aphanomyces invadans NJM9701.</title>
        <authorList>
            <consortium name="The Broad Institute Genomics Platform"/>
            <person name="Russ C."/>
            <person name="Tyler B."/>
            <person name="van West P."/>
            <person name="Dieguez-Uribeondo J."/>
            <person name="Young S.K."/>
            <person name="Zeng Q."/>
            <person name="Gargeya S."/>
            <person name="Fitzgerald M."/>
            <person name="Abouelleil A."/>
            <person name="Alvarado L."/>
            <person name="Chapman S.B."/>
            <person name="Gainer-Dewar J."/>
            <person name="Goldberg J."/>
            <person name="Griggs A."/>
            <person name="Gujja S."/>
            <person name="Hansen M."/>
            <person name="Howarth C."/>
            <person name="Imamovic A."/>
            <person name="Ireland A."/>
            <person name="Larimer J."/>
            <person name="McCowan C."/>
            <person name="Murphy C."/>
            <person name="Pearson M."/>
            <person name="Poon T.W."/>
            <person name="Priest M."/>
            <person name="Roberts A."/>
            <person name="Saif S."/>
            <person name="Shea T."/>
            <person name="Sykes S."/>
            <person name="Wortman J."/>
            <person name="Nusbaum C."/>
            <person name="Birren B."/>
        </authorList>
    </citation>
    <scope>NUCLEOTIDE SEQUENCE [LARGE SCALE GENOMIC DNA]</scope>
    <source>
        <strain evidence="3">NJM9701</strain>
    </source>
</reference>
<accession>A0A024URH0</accession>
<evidence type="ECO:0000256" key="1">
    <source>
        <dbReference type="SAM" id="Coils"/>
    </source>
</evidence>
<feature type="region of interest" description="Disordered" evidence="2">
    <location>
        <begin position="79"/>
        <end position="162"/>
    </location>
</feature>
<feature type="region of interest" description="Disordered" evidence="2">
    <location>
        <begin position="1165"/>
        <end position="1187"/>
    </location>
</feature>
<feature type="compositionally biased region" description="Basic and acidic residues" evidence="2">
    <location>
        <begin position="128"/>
        <end position="141"/>
    </location>
</feature>